<dbReference type="Pfam" id="PF01757">
    <property type="entry name" value="Acyl_transf_3"/>
    <property type="match status" value="1"/>
</dbReference>
<dbReference type="GO" id="GO:0016747">
    <property type="term" value="F:acyltransferase activity, transferring groups other than amino-acyl groups"/>
    <property type="evidence" value="ECO:0007669"/>
    <property type="project" value="InterPro"/>
</dbReference>
<feature type="transmembrane region" description="Helical" evidence="1">
    <location>
        <begin position="405"/>
        <end position="429"/>
    </location>
</feature>
<feature type="transmembrane region" description="Helical" evidence="1">
    <location>
        <begin position="337"/>
        <end position="361"/>
    </location>
</feature>
<feature type="transmembrane region" description="Helical" evidence="1">
    <location>
        <begin position="373"/>
        <end position="393"/>
    </location>
</feature>
<evidence type="ECO:0000313" key="4">
    <source>
        <dbReference type="Proteomes" id="UP000762676"/>
    </source>
</evidence>
<dbReference type="EMBL" id="BMAT01006335">
    <property type="protein sequence ID" value="GFS10407.1"/>
    <property type="molecule type" value="Genomic_DNA"/>
</dbReference>
<dbReference type="Proteomes" id="UP000762676">
    <property type="component" value="Unassembled WGS sequence"/>
</dbReference>
<keyword evidence="1" id="KW-0472">Membrane</keyword>
<feature type="transmembrane region" description="Helical" evidence="1">
    <location>
        <begin position="294"/>
        <end position="317"/>
    </location>
</feature>
<keyword evidence="1" id="KW-1133">Transmembrane helix</keyword>
<evidence type="ECO:0000259" key="2">
    <source>
        <dbReference type="Pfam" id="PF01757"/>
    </source>
</evidence>
<feature type="transmembrane region" description="Helical" evidence="1">
    <location>
        <begin position="48"/>
        <end position="67"/>
    </location>
</feature>
<evidence type="ECO:0000313" key="3">
    <source>
        <dbReference type="EMBL" id="GFS10407.1"/>
    </source>
</evidence>
<feature type="domain" description="Acyltransferase 3" evidence="2">
    <location>
        <begin position="42"/>
        <end position="426"/>
    </location>
</feature>
<dbReference type="AlphaFoldDB" id="A0AAV4INQ8"/>
<organism evidence="3 4">
    <name type="scientific">Elysia marginata</name>
    <dbReference type="NCBI Taxonomy" id="1093978"/>
    <lineage>
        <taxon>Eukaryota</taxon>
        <taxon>Metazoa</taxon>
        <taxon>Spiralia</taxon>
        <taxon>Lophotrochozoa</taxon>
        <taxon>Mollusca</taxon>
        <taxon>Gastropoda</taxon>
        <taxon>Heterobranchia</taxon>
        <taxon>Euthyneura</taxon>
        <taxon>Panpulmonata</taxon>
        <taxon>Sacoglossa</taxon>
        <taxon>Placobranchoidea</taxon>
        <taxon>Plakobranchidae</taxon>
        <taxon>Elysia</taxon>
    </lineage>
</organism>
<reference evidence="3 4" key="1">
    <citation type="journal article" date="2021" name="Elife">
        <title>Chloroplast acquisition without the gene transfer in kleptoplastic sea slugs, Plakobranchus ocellatus.</title>
        <authorList>
            <person name="Maeda T."/>
            <person name="Takahashi S."/>
            <person name="Yoshida T."/>
            <person name="Shimamura S."/>
            <person name="Takaki Y."/>
            <person name="Nagai Y."/>
            <person name="Toyoda A."/>
            <person name="Suzuki Y."/>
            <person name="Arimoto A."/>
            <person name="Ishii H."/>
            <person name="Satoh N."/>
            <person name="Nishiyama T."/>
            <person name="Hasebe M."/>
            <person name="Maruyama T."/>
            <person name="Minagawa J."/>
            <person name="Obokata J."/>
            <person name="Shigenobu S."/>
        </authorList>
    </citation>
    <scope>NUCLEOTIDE SEQUENCE [LARGE SCALE GENOMIC DNA]</scope>
</reference>
<name>A0AAV4INQ8_9GAST</name>
<protein>
    <submittedName>
        <fullName evidence="3">Nose resistant to fluoxetine protein 6-like</fullName>
    </submittedName>
</protein>
<feature type="transmembrane region" description="Helical" evidence="1">
    <location>
        <begin position="130"/>
        <end position="150"/>
    </location>
</feature>
<feature type="transmembrane region" description="Helical" evidence="1">
    <location>
        <begin position="202"/>
        <end position="229"/>
    </location>
</feature>
<dbReference type="InterPro" id="IPR002656">
    <property type="entry name" value="Acyl_transf_3_dom"/>
</dbReference>
<dbReference type="PANTHER" id="PTHR11161">
    <property type="entry name" value="O-ACYLTRANSFERASE"/>
    <property type="match status" value="1"/>
</dbReference>
<keyword evidence="1" id="KW-0812">Transmembrane</keyword>
<keyword evidence="4" id="KW-1185">Reference proteome</keyword>
<proteinExistence type="predicted"/>
<accession>A0AAV4INQ8</accession>
<sequence>MIHFHTENRSLGFLVKALVAFSVYTNGSKVLNTRQQPGSISCLHGIRFLSMAWVILGHLYLLPITFFDNLPTKLPDLLSRWSFDVVSNAFVSVDTFLAISGFLVSYLTVTEMKKKGGWRLNWGLFYFHRFWRLTPPYMLVIVLVLGLQQYCGQGALWPSVQPADKDNCEKYWWTNMFYLNNVVHKDKACLGQSWYLATDMQFFVLSPLLLIPFYIHPLLGLISCAIFFLPHAITTGVLTVQNDWSAAVIAEGQRENFQSYFENYYEAPWCRIGPYIVGIVTGYLLAAQRDRIKLNWFTASFGWLLATGVALAVIYGLRGDVGFEHPSSPGVAALYNAMARSAWAACVCWVIMACATGWGGFANSLLSWSPFVVLGRLTFMAYLIHVAIIDIYFGNQQTLYRVTDLNIALTYIGILVATYGVSFVLMLVLESPMIGLEKLFIPQRRND</sequence>
<feature type="transmembrane region" description="Helical" evidence="1">
    <location>
        <begin position="87"/>
        <end position="109"/>
    </location>
</feature>
<comment type="caution">
    <text evidence="3">The sequence shown here is derived from an EMBL/GenBank/DDBJ whole genome shotgun (WGS) entry which is preliminary data.</text>
</comment>
<gene>
    <name evidence="3" type="ORF">ElyMa_003060300</name>
</gene>
<dbReference type="PANTHER" id="PTHR11161:SF0">
    <property type="entry name" value="O-ACYLTRANSFERASE LIKE PROTEIN"/>
    <property type="match status" value="1"/>
</dbReference>
<dbReference type="InterPro" id="IPR052728">
    <property type="entry name" value="O2_lipid_transport_reg"/>
</dbReference>
<evidence type="ECO:0000256" key="1">
    <source>
        <dbReference type="SAM" id="Phobius"/>
    </source>
</evidence>